<keyword evidence="2" id="KW-1185">Reference proteome</keyword>
<reference evidence="1" key="1">
    <citation type="journal article" date="2019" name="bioRxiv">
        <title>The Genome of the Zebra Mussel, Dreissena polymorpha: A Resource for Invasive Species Research.</title>
        <authorList>
            <person name="McCartney M.A."/>
            <person name="Auch B."/>
            <person name="Kono T."/>
            <person name="Mallez S."/>
            <person name="Zhang Y."/>
            <person name="Obille A."/>
            <person name="Becker A."/>
            <person name="Abrahante J.E."/>
            <person name="Garbe J."/>
            <person name="Badalamenti J.P."/>
            <person name="Herman A."/>
            <person name="Mangelson H."/>
            <person name="Liachko I."/>
            <person name="Sullivan S."/>
            <person name="Sone E.D."/>
            <person name="Koren S."/>
            <person name="Silverstein K.A.T."/>
            <person name="Beckman K.B."/>
            <person name="Gohl D.M."/>
        </authorList>
    </citation>
    <scope>NUCLEOTIDE SEQUENCE</scope>
    <source>
        <strain evidence="1">Duluth1</strain>
        <tissue evidence="1">Whole animal</tissue>
    </source>
</reference>
<evidence type="ECO:0000313" key="1">
    <source>
        <dbReference type="EMBL" id="KAH3699134.1"/>
    </source>
</evidence>
<dbReference type="EMBL" id="JAIWYP010000015">
    <property type="protein sequence ID" value="KAH3699134.1"/>
    <property type="molecule type" value="Genomic_DNA"/>
</dbReference>
<comment type="caution">
    <text evidence="1">The sequence shown here is derived from an EMBL/GenBank/DDBJ whole genome shotgun (WGS) entry which is preliminary data.</text>
</comment>
<organism evidence="1 2">
    <name type="scientific">Dreissena polymorpha</name>
    <name type="common">Zebra mussel</name>
    <name type="synonym">Mytilus polymorpha</name>
    <dbReference type="NCBI Taxonomy" id="45954"/>
    <lineage>
        <taxon>Eukaryota</taxon>
        <taxon>Metazoa</taxon>
        <taxon>Spiralia</taxon>
        <taxon>Lophotrochozoa</taxon>
        <taxon>Mollusca</taxon>
        <taxon>Bivalvia</taxon>
        <taxon>Autobranchia</taxon>
        <taxon>Heteroconchia</taxon>
        <taxon>Euheterodonta</taxon>
        <taxon>Imparidentia</taxon>
        <taxon>Neoheterodontei</taxon>
        <taxon>Myida</taxon>
        <taxon>Dreissenoidea</taxon>
        <taxon>Dreissenidae</taxon>
        <taxon>Dreissena</taxon>
    </lineage>
</organism>
<name>A0A9D3YEK6_DREPO</name>
<sequence>MPGAGKTGISRRVLQGRVFVPTLYVGLSVGRSVGWRMVEFWFHGGSEKVAGKVGEGCRRLQGGYEMVAFWLQGLEIVIWFEEGCREVGRRLLGEQTRVGIERIQQVDSDQAKEDNERDVYGFLHHCGKPVMYRPKKDSLAMVPHRYSYTSLVLTKLPYQLSGCWTYRPMIVNKCNK</sequence>
<reference evidence="1" key="2">
    <citation type="submission" date="2020-11" db="EMBL/GenBank/DDBJ databases">
        <authorList>
            <person name="McCartney M.A."/>
            <person name="Auch B."/>
            <person name="Kono T."/>
            <person name="Mallez S."/>
            <person name="Becker A."/>
            <person name="Gohl D.M."/>
            <person name="Silverstein K.A.T."/>
            <person name="Koren S."/>
            <person name="Bechman K.B."/>
            <person name="Herman A."/>
            <person name="Abrahante J.E."/>
            <person name="Garbe J."/>
        </authorList>
    </citation>
    <scope>NUCLEOTIDE SEQUENCE</scope>
    <source>
        <strain evidence="1">Duluth1</strain>
        <tissue evidence="1">Whole animal</tissue>
    </source>
</reference>
<dbReference type="Proteomes" id="UP000828390">
    <property type="component" value="Unassembled WGS sequence"/>
</dbReference>
<dbReference type="AlphaFoldDB" id="A0A9D3YEK6"/>
<evidence type="ECO:0000313" key="2">
    <source>
        <dbReference type="Proteomes" id="UP000828390"/>
    </source>
</evidence>
<accession>A0A9D3YEK6</accession>
<proteinExistence type="predicted"/>
<gene>
    <name evidence="1" type="ORF">DPMN_074088</name>
</gene>
<protein>
    <submittedName>
        <fullName evidence="1">Uncharacterized protein</fullName>
    </submittedName>
</protein>